<dbReference type="EMBL" id="GL377656">
    <property type="protein sequence ID" value="EFJ10101.1"/>
    <property type="molecule type" value="Genomic_DNA"/>
</dbReference>
<dbReference type="KEGG" id="smo:SELMODRAFT_427535"/>
<organism evidence="3">
    <name type="scientific">Selaginella moellendorffii</name>
    <name type="common">Spikemoss</name>
    <dbReference type="NCBI Taxonomy" id="88036"/>
    <lineage>
        <taxon>Eukaryota</taxon>
        <taxon>Viridiplantae</taxon>
        <taxon>Streptophyta</taxon>
        <taxon>Embryophyta</taxon>
        <taxon>Tracheophyta</taxon>
        <taxon>Lycopodiopsida</taxon>
        <taxon>Selaginellales</taxon>
        <taxon>Selaginellaceae</taxon>
        <taxon>Selaginella</taxon>
    </lineage>
</organism>
<dbReference type="Gramene" id="EFJ10101">
    <property type="protein sequence ID" value="EFJ10101"/>
    <property type="gene ID" value="SELMODRAFT_427535"/>
</dbReference>
<dbReference type="Proteomes" id="UP000001514">
    <property type="component" value="Unassembled WGS sequence"/>
</dbReference>
<accession>D8SZX3</accession>
<proteinExistence type="predicted"/>
<evidence type="ECO:0000256" key="1">
    <source>
        <dbReference type="SAM" id="MobiDB-lite"/>
    </source>
</evidence>
<protein>
    <submittedName>
        <fullName evidence="2">Uncharacterized protein</fullName>
    </submittedName>
</protein>
<feature type="region of interest" description="Disordered" evidence="1">
    <location>
        <begin position="1"/>
        <end position="28"/>
    </location>
</feature>
<dbReference type="AlphaFoldDB" id="D8SZX3"/>
<dbReference type="InParanoid" id="D8SZX3"/>
<evidence type="ECO:0000313" key="2">
    <source>
        <dbReference type="EMBL" id="EFJ10101.1"/>
    </source>
</evidence>
<feature type="region of interest" description="Disordered" evidence="1">
    <location>
        <begin position="128"/>
        <end position="156"/>
    </location>
</feature>
<name>D8SZX3_SELML</name>
<gene>
    <name evidence="2" type="ORF">SELMODRAFT_427535</name>
</gene>
<keyword evidence="3" id="KW-1185">Reference proteome</keyword>
<evidence type="ECO:0000313" key="3">
    <source>
        <dbReference type="Proteomes" id="UP000001514"/>
    </source>
</evidence>
<sequence>MTNIFSAMPDKGRSPCRGRSGSMKVRSSTPLERQISTMRLNGTNRIQLQELEGAETISAVSVNDDEFVILHGQEVQIMAEFSEVHLKVGKSHTDFFPFLPRKINPPKELPTAPRDILEHLTSVQWQKQRSYDQPDLSHMPCSQNAEDPAALLPQCR</sequence>
<dbReference type="HOGENOM" id="CLU_1689748_0_0_1"/>
<reference evidence="2 3" key="1">
    <citation type="journal article" date="2011" name="Science">
        <title>The Selaginella genome identifies genetic changes associated with the evolution of vascular plants.</title>
        <authorList>
            <person name="Banks J.A."/>
            <person name="Nishiyama T."/>
            <person name="Hasebe M."/>
            <person name="Bowman J.L."/>
            <person name="Gribskov M."/>
            <person name="dePamphilis C."/>
            <person name="Albert V.A."/>
            <person name="Aono N."/>
            <person name="Aoyama T."/>
            <person name="Ambrose B.A."/>
            <person name="Ashton N.W."/>
            <person name="Axtell M.J."/>
            <person name="Barker E."/>
            <person name="Barker M.S."/>
            <person name="Bennetzen J.L."/>
            <person name="Bonawitz N.D."/>
            <person name="Chapple C."/>
            <person name="Cheng C."/>
            <person name="Correa L.G."/>
            <person name="Dacre M."/>
            <person name="DeBarry J."/>
            <person name="Dreyer I."/>
            <person name="Elias M."/>
            <person name="Engstrom E.M."/>
            <person name="Estelle M."/>
            <person name="Feng L."/>
            <person name="Finet C."/>
            <person name="Floyd S.K."/>
            <person name="Frommer W.B."/>
            <person name="Fujita T."/>
            <person name="Gramzow L."/>
            <person name="Gutensohn M."/>
            <person name="Harholt J."/>
            <person name="Hattori M."/>
            <person name="Heyl A."/>
            <person name="Hirai T."/>
            <person name="Hiwatashi Y."/>
            <person name="Ishikawa M."/>
            <person name="Iwata M."/>
            <person name="Karol K.G."/>
            <person name="Koehler B."/>
            <person name="Kolukisaoglu U."/>
            <person name="Kubo M."/>
            <person name="Kurata T."/>
            <person name="Lalonde S."/>
            <person name="Li K."/>
            <person name="Li Y."/>
            <person name="Litt A."/>
            <person name="Lyons E."/>
            <person name="Manning G."/>
            <person name="Maruyama T."/>
            <person name="Michael T.P."/>
            <person name="Mikami K."/>
            <person name="Miyazaki S."/>
            <person name="Morinaga S."/>
            <person name="Murata T."/>
            <person name="Mueller-Roeber B."/>
            <person name="Nelson D.R."/>
            <person name="Obara M."/>
            <person name="Oguri Y."/>
            <person name="Olmstead R.G."/>
            <person name="Onodera N."/>
            <person name="Petersen B.L."/>
            <person name="Pils B."/>
            <person name="Prigge M."/>
            <person name="Rensing S.A."/>
            <person name="Riano-Pachon D.M."/>
            <person name="Roberts A.W."/>
            <person name="Sato Y."/>
            <person name="Scheller H.V."/>
            <person name="Schulz B."/>
            <person name="Schulz C."/>
            <person name="Shakirov E.V."/>
            <person name="Shibagaki N."/>
            <person name="Shinohara N."/>
            <person name="Shippen D.E."/>
            <person name="Soerensen I."/>
            <person name="Sotooka R."/>
            <person name="Sugimoto N."/>
            <person name="Sugita M."/>
            <person name="Sumikawa N."/>
            <person name="Tanurdzic M."/>
            <person name="Theissen G."/>
            <person name="Ulvskov P."/>
            <person name="Wakazuki S."/>
            <person name="Weng J.K."/>
            <person name="Willats W.W."/>
            <person name="Wipf D."/>
            <person name="Wolf P.G."/>
            <person name="Yang L."/>
            <person name="Zimmer A.D."/>
            <person name="Zhu Q."/>
            <person name="Mitros T."/>
            <person name="Hellsten U."/>
            <person name="Loque D."/>
            <person name="Otillar R."/>
            <person name="Salamov A."/>
            <person name="Schmutz J."/>
            <person name="Shapiro H."/>
            <person name="Lindquist E."/>
            <person name="Lucas S."/>
            <person name="Rokhsar D."/>
            <person name="Grigoriev I.V."/>
        </authorList>
    </citation>
    <scope>NUCLEOTIDE SEQUENCE [LARGE SCALE GENOMIC DNA]</scope>
</reference>